<dbReference type="PANTHER" id="PTHR42783:SF3">
    <property type="entry name" value="GLUTAMATE SYNTHASE [NADPH] SMALL CHAIN-RELATED"/>
    <property type="match status" value="1"/>
</dbReference>
<dbReference type="Pfam" id="PF00037">
    <property type="entry name" value="Fer4"/>
    <property type="match status" value="1"/>
</dbReference>
<organism evidence="5 6">
    <name type="scientific">Faecalibacillus intestinalis</name>
    <dbReference type="NCBI Taxonomy" id="1982626"/>
    <lineage>
        <taxon>Bacteria</taxon>
        <taxon>Bacillati</taxon>
        <taxon>Bacillota</taxon>
        <taxon>Erysipelotrichia</taxon>
        <taxon>Erysipelotrichales</taxon>
        <taxon>Coprobacillaceae</taxon>
        <taxon>Faecalibacillus</taxon>
    </lineage>
</organism>
<keyword evidence="2" id="KW-0408">Iron</keyword>
<evidence type="ECO:0000256" key="1">
    <source>
        <dbReference type="ARBA" id="ARBA00022723"/>
    </source>
</evidence>
<dbReference type="InterPro" id="IPR017896">
    <property type="entry name" value="4Fe4S_Fe-S-bd"/>
</dbReference>
<dbReference type="GO" id="GO:0016491">
    <property type="term" value="F:oxidoreductase activity"/>
    <property type="evidence" value="ECO:0007669"/>
    <property type="project" value="InterPro"/>
</dbReference>
<dbReference type="InterPro" id="IPR028261">
    <property type="entry name" value="DPD_II"/>
</dbReference>
<dbReference type="GO" id="GO:0046872">
    <property type="term" value="F:metal ion binding"/>
    <property type="evidence" value="ECO:0007669"/>
    <property type="project" value="UniProtKB-KW"/>
</dbReference>
<evidence type="ECO:0000313" key="5">
    <source>
        <dbReference type="EMBL" id="PST39746.1"/>
    </source>
</evidence>
<dbReference type="InterPro" id="IPR023753">
    <property type="entry name" value="FAD/NAD-binding_dom"/>
</dbReference>
<dbReference type="Pfam" id="PF07992">
    <property type="entry name" value="Pyr_redox_2"/>
    <property type="match status" value="1"/>
</dbReference>
<dbReference type="SUPFAM" id="SSF46548">
    <property type="entry name" value="alpha-helical ferredoxin"/>
    <property type="match status" value="1"/>
</dbReference>
<keyword evidence="1" id="KW-0479">Metal-binding</keyword>
<accession>A0A2T3FWU6</accession>
<evidence type="ECO:0000259" key="4">
    <source>
        <dbReference type="PROSITE" id="PS51379"/>
    </source>
</evidence>
<dbReference type="PROSITE" id="PS00198">
    <property type="entry name" value="4FE4S_FER_1"/>
    <property type="match status" value="1"/>
</dbReference>
<feature type="domain" description="4Fe-4S ferredoxin-type" evidence="4">
    <location>
        <begin position="776"/>
        <end position="805"/>
    </location>
</feature>
<dbReference type="InterPro" id="IPR009051">
    <property type="entry name" value="Helical_ferredxn"/>
</dbReference>
<keyword evidence="6" id="KW-1185">Reference proteome</keyword>
<dbReference type="Gene3D" id="3.50.50.60">
    <property type="entry name" value="FAD/NAD(P)-binding domain"/>
    <property type="match status" value="2"/>
</dbReference>
<sequence>MKLRKPYYVKNLTKLTGKDLVATAKLVDDICHVGILEYCSAPDGEDMVQLPVFAPGAMETTVMTKERSDAFPEMAPAFLNYVLDLQKKISSVVPMGNALTRAIPVEKAIEHETRKVKYEEISYWLDKAGKSIAVAPCECRKLRVMVDEGTGDLEGDYCINLGHYAESCIRMGKARRITREEAEEIIKTAEKRGAVHQLSNIDGKDFSLFICNCKWDTCMALKTSWYTQSPNLSSSNYVAHVNKEKCVACGGCVEVCPQNAVKLGQKLGERNVTKIHNKEIPNNHLVFGPKHWQKDFLTNRDNVVNETGTSPCKTNCPAHVSVQGYLKKAAQGKYDEALAIIKKENPFPAICGRVCSRYCEDVCTRGDIDSPVAIDEVKRFIAERELNKENRYIPEFYYEKGSGQKIAVIGGGPAGLSCAYYLAVYGHQVTVFDKNPLPGGMMQYGIPSFRLEKEIVQAEIDVLEQMGVEFKCNVNVGKDVTLDRLRDQGYKGFYVAIGAQGSRKLQVEGEDAKGVYAGVDFLNKQPKDLGRVVVIGGGNVAVDCARVAIRNAASTTMISLEKRNELPASEEEVEEALHDGVTTNCGWGPKEILTQDGKVTGIVLKKCLQVKNKVGKINPIYDEEKTIIIECDTIVTAIGQCIEWGDLLKGSHVEVLPNGTAKADHWTYQTNQDDIFVGGDVYTGPRFAIDAIAAGKEGAESLHRFVNKGHSLTLGRVKRDNFKYLDKDNIAFGEYDHHPRQRVKIDETKYKTDKDERGILTEEQVKIETSRCLGCGAARVDENICIGCGLCTTRCHFGAISLSRDHDAFGATYEQLVPAVLKEVGRKTGKSLISKLKKD</sequence>
<dbReference type="Pfam" id="PF14691">
    <property type="entry name" value="Fer4_20"/>
    <property type="match status" value="1"/>
</dbReference>
<name>A0A2T3FWU6_9FIRM</name>
<evidence type="ECO:0000256" key="2">
    <source>
        <dbReference type="ARBA" id="ARBA00023004"/>
    </source>
</evidence>
<dbReference type="Gene3D" id="1.10.1060.10">
    <property type="entry name" value="Alpha-helical ferredoxin"/>
    <property type="match status" value="1"/>
</dbReference>
<evidence type="ECO:0000313" key="6">
    <source>
        <dbReference type="Proteomes" id="UP000240974"/>
    </source>
</evidence>
<dbReference type="Proteomes" id="UP000240974">
    <property type="component" value="Unassembled WGS sequence"/>
</dbReference>
<dbReference type="PRINTS" id="PR00419">
    <property type="entry name" value="ADXRDTASE"/>
</dbReference>
<dbReference type="InterPro" id="IPR036188">
    <property type="entry name" value="FAD/NAD-bd_sf"/>
</dbReference>
<proteinExistence type="predicted"/>
<dbReference type="GO" id="GO:0051536">
    <property type="term" value="F:iron-sulfur cluster binding"/>
    <property type="evidence" value="ECO:0007669"/>
    <property type="project" value="UniProtKB-KW"/>
</dbReference>
<dbReference type="EMBL" id="PYLQ01000016">
    <property type="protein sequence ID" value="PST39746.1"/>
    <property type="molecule type" value="Genomic_DNA"/>
</dbReference>
<feature type="domain" description="4Fe-4S ferredoxin-type" evidence="4">
    <location>
        <begin position="237"/>
        <end position="266"/>
    </location>
</feature>
<gene>
    <name evidence="5" type="ORF">C7U54_10395</name>
</gene>
<dbReference type="PANTHER" id="PTHR42783">
    <property type="entry name" value="GLUTAMATE SYNTHASE [NADPH] SMALL CHAIN"/>
    <property type="match status" value="1"/>
</dbReference>
<keyword evidence="3" id="KW-0411">Iron-sulfur</keyword>
<dbReference type="AlphaFoldDB" id="A0A2T3FWU6"/>
<evidence type="ECO:0000256" key="3">
    <source>
        <dbReference type="ARBA" id="ARBA00023014"/>
    </source>
</evidence>
<dbReference type="Gene3D" id="3.30.70.20">
    <property type="match status" value="1"/>
</dbReference>
<dbReference type="InterPro" id="IPR017900">
    <property type="entry name" value="4Fe4S_Fe_S_CS"/>
</dbReference>
<protein>
    <submittedName>
        <fullName evidence="5">Pyridine nucleotide-disulfide oxidoreductase</fullName>
    </submittedName>
</protein>
<dbReference type="SUPFAM" id="SSF54862">
    <property type="entry name" value="4Fe-4S ferredoxins"/>
    <property type="match status" value="2"/>
</dbReference>
<reference evidence="5 6" key="1">
    <citation type="journal article" date="2019" name="Int. J. Syst. Evol. Microbiol.">
        <title>Faecalibacillus intestinalis gen. nov., sp. nov. and Faecalibacillus faecis sp. nov., isolated from human faeces.</title>
        <authorList>
            <person name="Seo B."/>
            <person name="Jeon K."/>
            <person name="Baek I."/>
            <person name="Lee Y.M."/>
            <person name="Baek K."/>
            <person name="Ko G."/>
        </authorList>
    </citation>
    <scope>NUCLEOTIDE SEQUENCE [LARGE SCALE GENOMIC DNA]</scope>
    <source>
        <strain evidence="5 6">SNUG30099</strain>
    </source>
</reference>
<dbReference type="SUPFAM" id="SSF51971">
    <property type="entry name" value="Nucleotide-binding domain"/>
    <property type="match status" value="1"/>
</dbReference>
<dbReference type="PROSITE" id="PS51379">
    <property type="entry name" value="4FE4S_FER_2"/>
    <property type="match status" value="2"/>
</dbReference>
<comment type="caution">
    <text evidence="5">The sequence shown here is derived from an EMBL/GenBank/DDBJ whole genome shotgun (WGS) entry which is preliminary data.</text>
</comment>